<protein>
    <submittedName>
        <fullName evidence="2">Uncharacterized protein</fullName>
    </submittedName>
</protein>
<accession>A0A1M6QRJ2</accession>
<feature type="transmembrane region" description="Helical" evidence="1">
    <location>
        <begin position="28"/>
        <end position="46"/>
    </location>
</feature>
<sequence length="48" mass="5213">MTRPTQNSPRRWRLDDPLALSAGALPRLGWALAVSVLLWGAVAWALSA</sequence>
<name>A0A1M6QRJ2_9PROT</name>
<evidence type="ECO:0000313" key="3">
    <source>
        <dbReference type="Proteomes" id="UP000184387"/>
    </source>
</evidence>
<evidence type="ECO:0000313" key="2">
    <source>
        <dbReference type="EMBL" id="SHK22919.1"/>
    </source>
</evidence>
<dbReference type="Proteomes" id="UP000184387">
    <property type="component" value="Unassembled WGS sequence"/>
</dbReference>
<reference evidence="2 3" key="1">
    <citation type="submission" date="2016-11" db="EMBL/GenBank/DDBJ databases">
        <authorList>
            <person name="Jaros S."/>
            <person name="Januszkiewicz K."/>
            <person name="Wedrychowicz H."/>
        </authorList>
    </citation>
    <scope>NUCLEOTIDE SEQUENCE [LARGE SCALE GENOMIC DNA]</scope>
    <source>
        <strain evidence="2 3">DSM 14916</strain>
    </source>
</reference>
<organism evidence="2 3">
    <name type="scientific">Muricoccus roseus</name>
    <dbReference type="NCBI Taxonomy" id="198092"/>
    <lineage>
        <taxon>Bacteria</taxon>
        <taxon>Pseudomonadati</taxon>
        <taxon>Pseudomonadota</taxon>
        <taxon>Alphaproteobacteria</taxon>
        <taxon>Acetobacterales</taxon>
        <taxon>Roseomonadaceae</taxon>
        <taxon>Muricoccus</taxon>
    </lineage>
</organism>
<dbReference type="RefSeq" id="WP_175562717.1">
    <property type="nucleotide sequence ID" value="NZ_FQZF01000038.1"/>
</dbReference>
<keyword evidence="1" id="KW-0812">Transmembrane</keyword>
<keyword evidence="1" id="KW-1133">Transmembrane helix</keyword>
<keyword evidence="3" id="KW-1185">Reference proteome</keyword>
<dbReference type="EMBL" id="FQZF01000038">
    <property type="protein sequence ID" value="SHK22919.1"/>
    <property type="molecule type" value="Genomic_DNA"/>
</dbReference>
<evidence type="ECO:0000256" key="1">
    <source>
        <dbReference type="SAM" id="Phobius"/>
    </source>
</evidence>
<dbReference type="AlphaFoldDB" id="A0A1M6QRJ2"/>
<dbReference type="STRING" id="198092.SAMN02745194_04486"/>
<keyword evidence="1" id="KW-0472">Membrane</keyword>
<proteinExistence type="predicted"/>
<gene>
    <name evidence="2" type="ORF">SAMN02745194_04486</name>
</gene>